<evidence type="ECO:0000259" key="1">
    <source>
        <dbReference type="Pfam" id="PF22286"/>
    </source>
</evidence>
<dbReference type="AlphaFoldDB" id="A0A5N4C817"/>
<accession>A0A5N4C817</accession>
<feature type="domain" description="ARHGAP20 PH" evidence="1">
    <location>
        <begin position="7"/>
        <end position="98"/>
    </location>
</feature>
<protein>
    <submittedName>
        <fullName evidence="2">Rho GTPase-activating protein 20</fullName>
    </submittedName>
</protein>
<dbReference type="EMBL" id="JWIN03000033">
    <property type="protein sequence ID" value="KAB1255048.1"/>
    <property type="molecule type" value="Genomic_DNA"/>
</dbReference>
<dbReference type="Pfam" id="PF22286">
    <property type="entry name" value="RHG20_PH"/>
    <property type="match status" value="1"/>
</dbReference>
<evidence type="ECO:0000313" key="2">
    <source>
        <dbReference type="EMBL" id="KAB1255048.1"/>
    </source>
</evidence>
<dbReference type="Gene3D" id="2.30.29.30">
    <property type="entry name" value="Pleckstrin-homology domain (PH domain)/Phosphotyrosine-binding domain (PTB)"/>
    <property type="match status" value="1"/>
</dbReference>
<reference evidence="2 3" key="1">
    <citation type="journal article" date="2019" name="Mol. Ecol. Resour.">
        <title>Improving Illumina assemblies with Hi-C and long reads: an example with the North African dromedary.</title>
        <authorList>
            <person name="Elbers J.P."/>
            <person name="Rogers M.F."/>
            <person name="Perelman P.L."/>
            <person name="Proskuryakova A.A."/>
            <person name="Serdyukova N.A."/>
            <person name="Johnson W.E."/>
            <person name="Horin P."/>
            <person name="Corander J."/>
            <person name="Murphy D."/>
            <person name="Burger P.A."/>
        </authorList>
    </citation>
    <scope>NUCLEOTIDE SEQUENCE [LARGE SCALE GENOMIC DNA]</scope>
    <source>
        <strain evidence="2">Drom800</strain>
        <tissue evidence="2">Blood</tissue>
    </source>
</reference>
<sequence>MCSSRTLLIDERVDIRRGLHRQERHLFLFSDMFVVAKVKYNNNLKIKKTIKLSDMWVASHMDEVEEGRTSAMESFILGWPTINFAVSFSSPEQTGRWFYLFQSKIHLTQCCFGLLLHLIRYINLEKEKDYPKSIPLKIIAKDIGNCAYVSVSKPEKIKFQVPT</sequence>
<keyword evidence="3" id="KW-1185">Reference proteome</keyword>
<gene>
    <name evidence="2" type="ORF">Cadr_000029008</name>
</gene>
<dbReference type="FunFam" id="2.30.29.30:FF:000217">
    <property type="entry name" value="Rho GTPase activating protein 20"/>
    <property type="match status" value="1"/>
</dbReference>
<dbReference type="GO" id="GO:0005096">
    <property type="term" value="F:GTPase activator activity"/>
    <property type="evidence" value="ECO:0007669"/>
    <property type="project" value="TreeGrafter"/>
</dbReference>
<dbReference type="SUPFAM" id="SSF50729">
    <property type="entry name" value="PH domain-like"/>
    <property type="match status" value="1"/>
</dbReference>
<dbReference type="PANTHER" id="PTHR23179">
    <property type="entry name" value="T-CELL ACTIVATION RHO GTPASE ACTIVATING PROTEIN-RELATED"/>
    <property type="match status" value="1"/>
</dbReference>
<dbReference type="CDD" id="cd13319">
    <property type="entry name" value="PH_RARhoGAP"/>
    <property type="match status" value="1"/>
</dbReference>
<dbReference type="InterPro" id="IPR011993">
    <property type="entry name" value="PH-like_dom_sf"/>
</dbReference>
<organism evidence="2 3">
    <name type="scientific">Camelus dromedarius</name>
    <name type="common">Dromedary</name>
    <name type="synonym">Arabian camel</name>
    <dbReference type="NCBI Taxonomy" id="9838"/>
    <lineage>
        <taxon>Eukaryota</taxon>
        <taxon>Metazoa</taxon>
        <taxon>Chordata</taxon>
        <taxon>Craniata</taxon>
        <taxon>Vertebrata</taxon>
        <taxon>Euteleostomi</taxon>
        <taxon>Mammalia</taxon>
        <taxon>Eutheria</taxon>
        <taxon>Laurasiatheria</taxon>
        <taxon>Artiodactyla</taxon>
        <taxon>Tylopoda</taxon>
        <taxon>Camelidae</taxon>
        <taxon>Camelus</taxon>
    </lineage>
</organism>
<dbReference type="Proteomes" id="UP000299084">
    <property type="component" value="Unassembled WGS sequence"/>
</dbReference>
<dbReference type="PANTHER" id="PTHR23179:SF28">
    <property type="entry name" value="RHO GTPASE-ACTIVATING PROTEIN 20"/>
    <property type="match status" value="1"/>
</dbReference>
<comment type="caution">
    <text evidence="2">The sequence shown here is derived from an EMBL/GenBank/DDBJ whole genome shotgun (WGS) entry which is preliminary data.</text>
</comment>
<proteinExistence type="predicted"/>
<evidence type="ECO:0000313" key="3">
    <source>
        <dbReference type="Proteomes" id="UP000299084"/>
    </source>
</evidence>
<name>A0A5N4C817_CAMDR</name>
<dbReference type="InterPro" id="IPR047887">
    <property type="entry name" value="ARHGAP20_PH"/>
</dbReference>